<evidence type="ECO:0000313" key="3">
    <source>
        <dbReference type="EMBL" id="OXG25774.1"/>
    </source>
</evidence>
<evidence type="ECO:0000313" key="4">
    <source>
        <dbReference type="Proteomes" id="UP000199727"/>
    </source>
</evidence>
<dbReference type="EMBL" id="AMKT01000027">
    <property type="protein sequence ID" value="OXG25774.1"/>
    <property type="molecule type" value="Genomic_DNA"/>
</dbReference>
<protein>
    <recommendedName>
        <fullName evidence="5">Pre-rRNA processing protein</fullName>
    </recommendedName>
</protein>
<reference evidence="3 4" key="1">
    <citation type="submission" date="2017-06" db="EMBL/GenBank/DDBJ databases">
        <title>Global population genomics of the pathogenic fungus Cryptococcus neoformans var. grubii.</title>
        <authorList>
            <person name="Cuomo C."/>
            <person name="Litvintseva A."/>
            <person name="Chen Y."/>
            <person name="Young S."/>
            <person name="Zeng Q."/>
            <person name="Chapman S."/>
            <person name="Gujja S."/>
            <person name="Saif S."/>
            <person name="Birren B."/>
        </authorList>
    </citation>
    <scope>NUCLEOTIDE SEQUENCE [LARGE SCALE GENOMIC DNA]</scope>
    <source>
        <strain evidence="3 4">Tu259-1</strain>
    </source>
</reference>
<feature type="transmembrane region" description="Helical" evidence="2">
    <location>
        <begin position="47"/>
        <end position="71"/>
    </location>
</feature>
<feature type="region of interest" description="Disordered" evidence="1">
    <location>
        <begin position="1"/>
        <end position="39"/>
    </location>
</feature>
<dbReference type="OrthoDB" id="10039566at2759"/>
<gene>
    <name evidence="3" type="ORF">C361_01734</name>
</gene>
<name>A0A854QH17_CRYNE</name>
<dbReference type="AlphaFoldDB" id="A0A854QH17"/>
<sequence length="641" mass="70075">MSSRKGKARAQSPDERTLLLPEPSRPHSHPVPPLEQSPPRRARVRSVILTVSIVVSSLLISALIFIALLAASFKPSPSELSDLPQTAFKFTLPSSISVVNVTDDGVLVNVSLSCGIDADRALGIQNFYQESERQKAAERGDRGVGAVWWESLRRKSANWLIGSLQRKQMSLDVSKGVYVFPQNSSSPPLGHIDLLGPLSIPLVTGVPAYRPGHSDLSWLKPISFTAFVKPMASSGEIWDFIRQGWLHGGLNVVVGAESIQTGLRDGEERWWGRWVSMKEKDVSLQMELPIPQLPGLPRPGHPFDLSGLVSLQNYSLSNADDRGLVISAMATIPNFIGHLDFMQNDNFTVPFGLPFALSLPSSQDDVRMATVILQPVNVGQDKVIELWMSGTVTADLDRTTGGSDTSPLSAFLQNYLHGRPSPIIVRGLSHYPNSSFFPVAPRWLLSTLPSLSLELSFPGPSPPPQIIRSVTIERMTIVEKEGKMKASGIIVAEVEMPKDMRDVDVDVRAVRPDVLIYDGPAPEDDVYHKGGREKDEYPPRAFGHIHPAEWLPSTTARSSDPFTPHRFIVRAPLSNVDLDILPGRDSILSGFVTKIIFKGGALAGVQGVSDVQVQVKGVRGEVEVGDLPVRGEFWVGKKKGL</sequence>
<evidence type="ECO:0008006" key="5">
    <source>
        <dbReference type="Google" id="ProtNLM"/>
    </source>
</evidence>
<dbReference type="Proteomes" id="UP000199727">
    <property type="component" value="Unassembled WGS sequence"/>
</dbReference>
<proteinExistence type="predicted"/>
<organism evidence="3 4">
    <name type="scientific">Cryptococcus neoformans Tu259-1</name>
    <dbReference type="NCBI Taxonomy" id="1230072"/>
    <lineage>
        <taxon>Eukaryota</taxon>
        <taxon>Fungi</taxon>
        <taxon>Dikarya</taxon>
        <taxon>Basidiomycota</taxon>
        <taxon>Agaricomycotina</taxon>
        <taxon>Tremellomycetes</taxon>
        <taxon>Tremellales</taxon>
        <taxon>Cryptococcaceae</taxon>
        <taxon>Cryptococcus</taxon>
        <taxon>Cryptococcus neoformans species complex</taxon>
    </lineage>
</organism>
<evidence type="ECO:0000256" key="2">
    <source>
        <dbReference type="SAM" id="Phobius"/>
    </source>
</evidence>
<accession>A0A854QH17</accession>
<keyword evidence="2" id="KW-1133">Transmembrane helix</keyword>
<comment type="caution">
    <text evidence="3">The sequence shown here is derived from an EMBL/GenBank/DDBJ whole genome shotgun (WGS) entry which is preliminary data.</text>
</comment>
<keyword evidence="2" id="KW-0812">Transmembrane</keyword>
<keyword evidence="2" id="KW-0472">Membrane</keyword>
<evidence type="ECO:0000256" key="1">
    <source>
        <dbReference type="SAM" id="MobiDB-lite"/>
    </source>
</evidence>